<feature type="domain" description="Helicase ATP-binding" evidence="3">
    <location>
        <begin position="158"/>
        <end position="316"/>
    </location>
</feature>
<dbReference type="SMART" id="SM00487">
    <property type="entry name" value="DEXDc"/>
    <property type="match status" value="1"/>
</dbReference>
<dbReference type="SUPFAM" id="SSF52540">
    <property type="entry name" value="P-loop containing nucleoside triphosphate hydrolases"/>
    <property type="match status" value="2"/>
</dbReference>
<dbReference type="PROSITE" id="PS51194">
    <property type="entry name" value="HELICASE_CTER"/>
    <property type="match status" value="1"/>
</dbReference>
<dbReference type="CDD" id="cd18793">
    <property type="entry name" value="SF2_C_SNF"/>
    <property type="match status" value="1"/>
</dbReference>
<dbReference type="GO" id="GO:0004386">
    <property type="term" value="F:helicase activity"/>
    <property type="evidence" value="ECO:0007669"/>
    <property type="project" value="UniProtKB-KW"/>
</dbReference>
<dbReference type="InterPro" id="IPR049730">
    <property type="entry name" value="SNF2/RAD54-like_C"/>
</dbReference>
<dbReference type="PROSITE" id="PS51192">
    <property type="entry name" value="HELICASE_ATP_BIND_1"/>
    <property type="match status" value="1"/>
</dbReference>
<dbReference type="InterPro" id="IPR001650">
    <property type="entry name" value="Helicase_C-like"/>
</dbReference>
<dbReference type="Gene3D" id="3.40.50.10810">
    <property type="entry name" value="Tandem AAA-ATPase domain"/>
    <property type="match status" value="1"/>
</dbReference>
<keyword evidence="2 5" id="KW-0347">Helicase</keyword>
<dbReference type="InterPro" id="IPR027417">
    <property type="entry name" value="P-loop_NTPase"/>
</dbReference>
<evidence type="ECO:0000256" key="1">
    <source>
        <dbReference type="ARBA" id="ARBA00022801"/>
    </source>
</evidence>
<reference evidence="5" key="1">
    <citation type="submission" date="2019-04" db="EMBL/GenBank/DDBJ databases">
        <authorList>
            <person name="Brambilla D."/>
        </authorList>
    </citation>
    <scope>NUCLEOTIDE SEQUENCE</scope>
    <source>
        <strain evidence="5">BAL1</strain>
    </source>
</reference>
<dbReference type="InterPro" id="IPR038718">
    <property type="entry name" value="SNF2-like_sf"/>
</dbReference>
<dbReference type="SMART" id="SM00490">
    <property type="entry name" value="HELICc"/>
    <property type="match status" value="1"/>
</dbReference>
<evidence type="ECO:0000256" key="2">
    <source>
        <dbReference type="ARBA" id="ARBA00022806"/>
    </source>
</evidence>
<keyword evidence="2 5" id="KW-0547">Nucleotide-binding</keyword>
<dbReference type="Pfam" id="PF00176">
    <property type="entry name" value="SNF2-rel_dom"/>
    <property type="match status" value="1"/>
</dbReference>
<protein>
    <submittedName>
        <fullName evidence="5">Helicase, SNF2/RAD54 family</fullName>
    </submittedName>
</protein>
<dbReference type="GO" id="GO:0005524">
    <property type="term" value="F:ATP binding"/>
    <property type="evidence" value="ECO:0007669"/>
    <property type="project" value="InterPro"/>
</dbReference>
<name>A0A486XPP9_9GAMM</name>
<evidence type="ECO:0000259" key="3">
    <source>
        <dbReference type="PROSITE" id="PS51192"/>
    </source>
</evidence>
<dbReference type="InterPro" id="IPR000330">
    <property type="entry name" value="SNF2_N"/>
</dbReference>
<proteinExistence type="predicted"/>
<keyword evidence="2 5" id="KW-0067">ATP-binding</keyword>
<keyword evidence="1" id="KW-0378">Hydrolase</keyword>
<dbReference type="EMBL" id="CAAJGR010000083">
    <property type="protein sequence ID" value="VHO03579.1"/>
    <property type="molecule type" value="Genomic_DNA"/>
</dbReference>
<dbReference type="GO" id="GO:0016787">
    <property type="term" value="F:hydrolase activity"/>
    <property type="evidence" value="ECO:0007669"/>
    <property type="project" value="UniProtKB-KW"/>
</dbReference>
<dbReference type="Pfam" id="PF00271">
    <property type="entry name" value="Helicase_C"/>
    <property type="match status" value="1"/>
</dbReference>
<feature type="domain" description="Helicase C-terminal" evidence="4">
    <location>
        <begin position="441"/>
        <end position="599"/>
    </location>
</feature>
<dbReference type="InterPro" id="IPR014001">
    <property type="entry name" value="Helicase_ATP-bd"/>
</dbReference>
<gene>
    <name evidence="5" type="ORF">BAL341_1503</name>
</gene>
<sequence length="611" mass="68363">MSTSIAELSHDYRQFDRNDLSYTFSDRVLNPTLYIEKKNGKYVASLGAFVSKSGHRKFINCPTIHHNWLVDAERIKPLPYDAPQVICSALQGTSAEDLRFPEVLHFIRNGIPGIEISIAPSVIENANTSSSLKFLPSDVEGLNAKLYPYQDHGVAWLNEALDTIGGAILADEMGLGKTLQIIALLLIKKPTPESPALIVCPTSLIANWSREISKFAPTLTHIVHRGCDRSGYYKNLMISDIVITTYDTLVNDITLFRSIDWHFVICDEAQALKNPNSKRRIALSTITRRYLIPVTGTPVENSLMDLCSLADLAIPSVLGSQETFSENYPDTECGARDLSSITDIFVLKRQVKDVADDLPPRTDVDIPIELDPHSIAEYERIRAETINEYGSAGQLVAVGQLALYCAHPWLRAKKFHSEDWDEQVEIQPDLRFELMTPKMELCIQLLKEAARNHKKVLIFAAYNCCGDLIKRAASENRLSVNYWDAINGSTPQQERQSIIDRFTSVEGPAVLVLNPKAAGAGLNITAATMVIHYTQNWNPALEMQASARSHRRGQTHPVTIYRLYFEGTVEATMIERCLWKRELGEGAIPISTRDKQDLGKALMESPIKEIK</sequence>
<organism evidence="5">
    <name type="scientific">Rheinheimera sp. BAL341</name>
    <dbReference type="NCBI Taxonomy" id="1708203"/>
    <lineage>
        <taxon>Bacteria</taxon>
        <taxon>Pseudomonadati</taxon>
        <taxon>Pseudomonadota</taxon>
        <taxon>Gammaproteobacteria</taxon>
        <taxon>Chromatiales</taxon>
        <taxon>Chromatiaceae</taxon>
        <taxon>Rheinheimera</taxon>
    </lineage>
</organism>
<dbReference type="PANTHER" id="PTHR10799">
    <property type="entry name" value="SNF2/RAD54 HELICASE FAMILY"/>
    <property type="match status" value="1"/>
</dbReference>
<evidence type="ECO:0000313" key="5">
    <source>
        <dbReference type="EMBL" id="VHO03579.1"/>
    </source>
</evidence>
<dbReference type="AlphaFoldDB" id="A0A486XPP9"/>
<accession>A0A486XPP9</accession>
<dbReference type="Gene3D" id="3.40.50.300">
    <property type="entry name" value="P-loop containing nucleotide triphosphate hydrolases"/>
    <property type="match status" value="1"/>
</dbReference>
<evidence type="ECO:0000259" key="4">
    <source>
        <dbReference type="PROSITE" id="PS51194"/>
    </source>
</evidence>